<dbReference type="AlphaFoldDB" id="A0A540V8H0"/>
<protein>
    <submittedName>
        <fullName evidence="1">Uncharacterized protein</fullName>
    </submittedName>
</protein>
<dbReference type="RefSeq" id="WP_141612539.1">
    <property type="nucleotide sequence ID" value="NZ_VIGC02000054.1"/>
</dbReference>
<dbReference type="EMBL" id="VIGC01000054">
    <property type="protein sequence ID" value="TQE93059.1"/>
    <property type="molecule type" value="Genomic_DNA"/>
</dbReference>
<dbReference type="InParanoid" id="A0A540V8H0"/>
<sequence>MAESELAKQEKQEVWKRIEKTVGFTMRQVAPRRKDWRESPSGELSVFVTFSKDSQLFYDVQCGDLQQWLGYKRAFVVFVMGTCEEALIIPAQCMKELVKDLTPKGREEYKLHIIRTGTGYKFREVPGHNLKPFLNNYGLLRNYYSTTVNFCVTTTRPQ</sequence>
<proteinExistence type="predicted"/>
<keyword evidence="2" id="KW-1185">Reference proteome</keyword>
<organism evidence="1 2">
    <name type="scientific">Litorilinea aerophila</name>
    <dbReference type="NCBI Taxonomy" id="1204385"/>
    <lineage>
        <taxon>Bacteria</taxon>
        <taxon>Bacillati</taxon>
        <taxon>Chloroflexota</taxon>
        <taxon>Caldilineae</taxon>
        <taxon>Caldilineales</taxon>
        <taxon>Caldilineaceae</taxon>
        <taxon>Litorilinea</taxon>
    </lineage>
</organism>
<gene>
    <name evidence="1" type="ORF">FKZ61_23055</name>
</gene>
<evidence type="ECO:0000313" key="1">
    <source>
        <dbReference type="EMBL" id="TQE93059.1"/>
    </source>
</evidence>
<accession>A0A540V8H0</accession>
<comment type="caution">
    <text evidence="1">The sequence shown here is derived from an EMBL/GenBank/DDBJ whole genome shotgun (WGS) entry which is preliminary data.</text>
</comment>
<reference evidence="1 2" key="1">
    <citation type="submission" date="2019-06" db="EMBL/GenBank/DDBJ databases">
        <title>Genome sequence of Litorilinea aerophila BAA-2444.</title>
        <authorList>
            <person name="Maclea K.S."/>
            <person name="Maurais E.G."/>
            <person name="Iannazzi L.C."/>
        </authorList>
    </citation>
    <scope>NUCLEOTIDE SEQUENCE [LARGE SCALE GENOMIC DNA]</scope>
    <source>
        <strain evidence="1 2">ATCC BAA-2444</strain>
    </source>
</reference>
<dbReference type="Proteomes" id="UP000317371">
    <property type="component" value="Unassembled WGS sequence"/>
</dbReference>
<evidence type="ECO:0000313" key="2">
    <source>
        <dbReference type="Proteomes" id="UP000317371"/>
    </source>
</evidence>
<name>A0A540V8H0_9CHLR</name>